<proteinExistence type="inferred from homology"/>
<evidence type="ECO:0000256" key="2">
    <source>
        <dbReference type="ARBA" id="ARBA00022801"/>
    </source>
</evidence>
<keyword evidence="4" id="KW-0645">Protease</keyword>
<feature type="signal peptide" evidence="3">
    <location>
        <begin position="1"/>
        <end position="27"/>
    </location>
</feature>
<protein>
    <submittedName>
        <fullName evidence="4">D-alanyl-D-alanine carboxypeptidase/D-alanyl-D-alanine-endopeptidase</fullName>
    </submittedName>
</protein>
<dbReference type="SUPFAM" id="SSF56601">
    <property type="entry name" value="beta-lactamase/transpeptidase-like"/>
    <property type="match status" value="1"/>
</dbReference>
<keyword evidence="5" id="KW-1185">Reference proteome</keyword>
<reference evidence="5" key="1">
    <citation type="journal article" date="2019" name="Int. J. Syst. Evol. Microbiol.">
        <title>The Global Catalogue of Microorganisms (GCM) 10K type strain sequencing project: providing services to taxonomists for standard genome sequencing and annotation.</title>
        <authorList>
            <consortium name="The Broad Institute Genomics Platform"/>
            <consortium name="The Broad Institute Genome Sequencing Center for Infectious Disease"/>
            <person name="Wu L."/>
            <person name="Ma J."/>
        </authorList>
    </citation>
    <scope>NUCLEOTIDE SEQUENCE [LARGE SCALE GENOMIC DNA]</scope>
    <source>
        <strain evidence="5">CGMCC 1.16026</strain>
    </source>
</reference>
<dbReference type="Gene3D" id="3.40.710.10">
    <property type="entry name" value="DD-peptidase/beta-lactamase superfamily"/>
    <property type="match status" value="2"/>
</dbReference>
<dbReference type="EMBL" id="JBHSWI010000001">
    <property type="protein sequence ID" value="MFC6646533.1"/>
    <property type="molecule type" value="Genomic_DNA"/>
</dbReference>
<comment type="caution">
    <text evidence="4">The sequence shown here is derived from an EMBL/GenBank/DDBJ whole genome shotgun (WGS) entry which is preliminary data.</text>
</comment>
<dbReference type="Gene3D" id="3.50.80.20">
    <property type="entry name" value="D-Ala-D-Ala carboxypeptidase C, peptidase S13"/>
    <property type="match status" value="1"/>
</dbReference>
<name>A0ABW1ZBW7_9BACT</name>
<evidence type="ECO:0000313" key="5">
    <source>
        <dbReference type="Proteomes" id="UP001596391"/>
    </source>
</evidence>
<sequence length="541" mass="57625">MYPVRMFSMRRLPAFALLAFTVGTAAAKAQSPIAAQIDALLNDPRAESAHIGVAVTKLDGTPVYMHDAGKHFRPASVTKLYTSATAFALLGPEKRFSTKIMAYGPIDAEGTLHGKLMLIGGGDANFAGREPIPYVAPSSLPKGAKPTKGPGLADFDTLVAQVKSHGIRRIDGSIGLDVTRFEDTPYGEGWSVDDLLWGYGAPASALVVHDNMVDVLITDPAPGDAGPRRADVAVDPQVPYFVVDASLLNVGPTYPSNQVFVTRGDQPGKLRVSGVLNGKLGMDHEHLAIEQPNAYAMSAFRQAMQQGGFGPQNSTELSALPETQEASFSAEVRKVLPLPATCPAEPHVAPAAASQPTPQTMVAELRSPTLAEDAVYTLKESQNLHAEMMLRNTGVEKTCDPSLKRALQVERSFLVNTAGLKSDDFMFYDGSGMSAKDLVTPRSTVALLLFARQQAWFPQWKMALPIAGFDGTLGSRFKSSAAKGHVFAKTGTLGESRGLAGYIEMPGKDPLAFAIFTEDHTPGSSGDREVMDAIVEAIAAQ</sequence>
<feature type="chain" id="PRO_5045142687" evidence="3">
    <location>
        <begin position="28"/>
        <end position="541"/>
    </location>
</feature>
<comment type="similarity">
    <text evidence="1">Belongs to the peptidase S13 family.</text>
</comment>
<dbReference type="Pfam" id="PF02113">
    <property type="entry name" value="Peptidase_S13"/>
    <property type="match status" value="2"/>
</dbReference>
<dbReference type="RefSeq" id="WP_390235517.1">
    <property type="nucleotide sequence ID" value="NZ_JBHSWI010000001.1"/>
</dbReference>
<keyword evidence="3" id="KW-0732">Signal</keyword>
<dbReference type="GO" id="GO:0004180">
    <property type="term" value="F:carboxypeptidase activity"/>
    <property type="evidence" value="ECO:0007669"/>
    <property type="project" value="UniProtKB-KW"/>
</dbReference>
<gene>
    <name evidence="4" type="ORF">ACFQBQ_13235</name>
</gene>
<dbReference type="InterPro" id="IPR000667">
    <property type="entry name" value="Peptidase_S13"/>
</dbReference>
<dbReference type="PANTHER" id="PTHR30023:SF0">
    <property type="entry name" value="PENICILLIN-SENSITIVE CARBOXYPEPTIDASE A"/>
    <property type="match status" value="1"/>
</dbReference>
<evidence type="ECO:0000256" key="3">
    <source>
        <dbReference type="SAM" id="SignalP"/>
    </source>
</evidence>
<dbReference type="Proteomes" id="UP001596391">
    <property type="component" value="Unassembled WGS sequence"/>
</dbReference>
<evidence type="ECO:0000313" key="4">
    <source>
        <dbReference type="EMBL" id="MFC6646533.1"/>
    </source>
</evidence>
<organism evidence="4 5">
    <name type="scientific">Granulicella cerasi</name>
    <dbReference type="NCBI Taxonomy" id="741063"/>
    <lineage>
        <taxon>Bacteria</taxon>
        <taxon>Pseudomonadati</taxon>
        <taxon>Acidobacteriota</taxon>
        <taxon>Terriglobia</taxon>
        <taxon>Terriglobales</taxon>
        <taxon>Acidobacteriaceae</taxon>
        <taxon>Granulicella</taxon>
    </lineage>
</organism>
<dbReference type="InterPro" id="IPR012338">
    <property type="entry name" value="Beta-lactam/transpept-like"/>
</dbReference>
<evidence type="ECO:0000256" key="1">
    <source>
        <dbReference type="ARBA" id="ARBA00006096"/>
    </source>
</evidence>
<accession>A0ABW1ZBW7</accession>
<keyword evidence="4" id="KW-0121">Carboxypeptidase</keyword>
<keyword evidence="2" id="KW-0378">Hydrolase</keyword>
<dbReference type="PANTHER" id="PTHR30023">
    <property type="entry name" value="D-ALANYL-D-ALANINE CARBOXYPEPTIDASE"/>
    <property type="match status" value="1"/>
</dbReference>